<dbReference type="OrthoDB" id="434647at2759"/>
<evidence type="ECO:0000313" key="3">
    <source>
        <dbReference type="EMBL" id="KAF5399423.1"/>
    </source>
</evidence>
<comment type="caution">
    <text evidence="3">The sequence shown here is derived from an EMBL/GenBank/DDBJ whole genome shotgun (WGS) entry which is preliminary data.</text>
</comment>
<evidence type="ECO:0000313" key="4">
    <source>
        <dbReference type="Proteomes" id="UP000748531"/>
    </source>
</evidence>
<name>A0A8J4SIP3_9TREM</name>
<reference evidence="3" key="1">
    <citation type="submission" date="2019-05" db="EMBL/GenBank/DDBJ databases">
        <title>Annotation for the trematode Paragonimus heterotremus.</title>
        <authorList>
            <person name="Choi Y.-J."/>
        </authorList>
    </citation>
    <scope>NUCLEOTIDE SEQUENCE</scope>
    <source>
        <strain evidence="3">LC</strain>
    </source>
</reference>
<feature type="region of interest" description="Disordered" evidence="1">
    <location>
        <begin position="165"/>
        <end position="188"/>
    </location>
</feature>
<evidence type="ECO:0000256" key="1">
    <source>
        <dbReference type="SAM" id="MobiDB-lite"/>
    </source>
</evidence>
<dbReference type="SMART" id="SM00451">
    <property type="entry name" value="ZnF_U1"/>
    <property type="match status" value="3"/>
</dbReference>
<dbReference type="InterPro" id="IPR013087">
    <property type="entry name" value="Znf_C2H2_type"/>
</dbReference>
<feature type="region of interest" description="Disordered" evidence="1">
    <location>
        <begin position="40"/>
        <end position="69"/>
    </location>
</feature>
<dbReference type="AlphaFoldDB" id="A0A8J4SIP3"/>
<dbReference type="PROSITE" id="PS00028">
    <property type="entry name" value="ZINC_FINGER_C2H2_1"/>
    <property type="match status" value="2"/>
</dbReference>
<organism evidence="3 4">
    <name type="scientific">Paragonimus heterotremus</name>
    <dbReference type="NCBI Taxonomy" id="100268"/>
    <lineage>
        <taxon>Eukaryota</taxon>
        <taxon>Metazoa</taxon>
        <taxon>Spiralia</taxon>
        <taxon>Lophotrochozoa</taxon>
        <taxon>Platyhelminthes</taxon>
        <taxon>Trematoda</taxon>
        <taxon>Digenea</taxon>
        <taxon>Plagiorchiida</taxon>
        <taxon>Troglotremata</taxon>
        <taxon>Troglotrematidae</taxon>
        <taxon>Paragonimus</taxon>
    </lineage>
</organism>
<dbReference type="InterPro" id="IPR003604">
    <property type="entry name" value="Matrin/U1-like-C_Znf_C2H2"/>
</dbReference>
<dbReference type="SMART" id="SM00355">
    <property type="entry name" value="ZnF_C2H2"/>
    <property type="match status" value="3"/>
</dbReference>
<dbReference type="GO" id="GO:0008270">
    <property type="term" value="F:zinc ion binding"/>
    <property type="evidence" value="ECO:0007669"/>
    <property type="project" value="InterPro"/>
</dbReference>
<dbReference type="EMBL" id="LUCH01004066">
    <property type="protein sequence ID" value="KAF5399423.1"/>
    <property type="molecule type" value="Genomic_DNA"/>
</dbReference>
<accession>A0A8J4SIP3</accession>
<gene>
    <name evidence="3" type="ORF">PHET_07368</name>
</gene>
<sequence>MADSKVEVRQCFSCDARFETDQEFWDHIYNVDCSVQGENQRFPPLSQRSSDSHAEVNNPSGPTQPLKSSFPADTNHSCWLCDLQFKSSTELYEHSKSVAHREKVTTAAAHYGQVTSSRNASFLSTLNKPSFCEECQVPLPSQAARELHIAGKKHQKVIASLRNQNSLSPASFPPADSHKPLTDVNQTDTNSESEKACFFCGYCQLSLHNRESVAAHMKSPVHILNISKMAGSAQHATDGIEPRLPKLKEMVPIPPTKLPLALSSDAKLDELNFLLRRLCLSQLLLLLHKLDRSSIPLETGPSASQDCTVAGVSVQDLLQLFRAVCREELSNLLNASLHNEGSHILSTE</sequence>
<dbReference type="Gene3D" id="3.30.160.60">
    <property type="entry name" value="Classic Zinc Finger"/>
    <property type="match status" value="2"/>
</dbReference>
<dbReference type="SUPFAM" id="SSF57667">
    <property type="entry name" value="beta-beta-alpha zinc fingers"/>
    <property type="match status" value="2"/>
</dbReference>
<dbReference type="InterPro" id="IPR052644">
    <property type="entry name" value="ZMAT3"/>
</dbReference>
<proteinExistence type="predicted"/>
<dbReference type="GO" id="GO:0003676">
    <property type="term" value="F:nucleic acid binding"/>
    <property type="evidence" value="ECO:0007669"/>
    <property type="project" value="InterPro"/>
</dbReference>
<feature type="compositionally biased region" description="Polar residues" evidence="1">
    <location>
        <begin position="55"/>
        <end position="69"/>
    </location>
</feature>
<dbReference type="PANTHER" id="PTHR46786">
    <property type="entry name" value="ZINC FINGER MATRIN-TYPE PROTEIN 3"/>
    <property type="match status" value="1"/>
</dbReference>
<dbReference type="InterPro" id="IPR036236">
    <property type="entry name" value="Znf_C2H2_sf"/>
</dbReference>
<protein>
    <recommendedName>
        <fullName evidence="2">C2H2-type domain-containing protein</fullName>
    </recommendedName>
</protein>
<feature type="domain" description="C2H2-type" evidence="2">
    <location>
        <begin position="200"/>
        <end position="222"/>
    </location>
</feature>
<evidence type="ECO:0000259" key="2">
    <source>
        <dbReference type="PROSITE" id="PS00028"/>
    </source>
</evidence>
<dbReference type="Proteomes" id="UP000748531">
    <property type="component" value="Unassembled WGS sequence"/>
</dbReference>
<feature type="domain" description="C2H2-type" evidence="2">
    <location>
        <begin position="78"/>
        <end position="100"/>
    </location>
</feature>
<dbReference type="PANTHER" id="PTHR46786:SF1">
    <property type="entry name" value="ZINC FINGER MATRIN-TYPE PROTEIN 3"/>
    <property type="match status" value="1"/>
</dbReference>
<keyword evidence="4" id="KW-1185">Reference proteome</keyword>